<proteinExistence type="predicted"/>
<sequence length="236" mass="26855">MVLDLLHWYFKGKLEELSAIMAGELNEDYKFQCKDDMELDGKGRISSRSGQKDFNECYQLEKFSNIDKLVKSIGKVVLDLRNLGFTSMAEDAYASAIFSLLKAKVDSLADDDYRSSVLEPIKEWIKSISSYSFIPDERLFILDVYTTQAVPLHFLHSLLAYLGNSAGNNSPFHSLKSSLAPCASSFNSGVNTPEGLIRWQSRLEYFAYETLQDLRIAKLFEIIVDYPDSFSYQLGW</sequence>
<dbReference type="GO" id="GO:0007091">
    <property type="term" value="P:metaphase/anaphase transition of mitotic cell cycle"/>
    <property type="evidence" value="ECO:0007669"/>
    <property type="project" value="TreeGrafter"/>
</dbReference>
<reference evidence="2 3" key="1">
    <citation type="submission" date="2019-08" db="EMBL/GenBank/DDBJ databases">
        <title>Draft genome sequences of two oriental melons (Cucumis melo L. var makuwa).</title>
        <authorList>
            <person name="Kwon S.-Y."/>
        </authorList>
    </citation>
    <scope>NUCLEOTIDE SEQUENCE [LARGE SCALE GENOMIC DNA]</scope>
    <source>
        <strain evidence="3">cv. Chang Bougi</strain>
        <tissue evidence="2">Leaf</tissue>
    </source>
</reference>
<protein>
    <submittedName>
        <fullName evidence="2">Anaphase-promoting complex subunit 2</fullName>
    </submittedName>
</protein>
<comment type="caution">
    <text evidence="2">The sequence shown here is derived from an EMBL/GenBank/DDBJ whole genome shotgun (WGS) entry which is preliminary data.</text>
</comment>
<dbReference type="AlphaFoldDB" id="A0A5D3BAN7"/>
<dbReference type="PANTHER" id="PTHR45957:SF1">
    <property type="entry name" value="ANAPHASE-PROMOTING COMPLEX SUBUNIT 2"/>
    <property type="match status" value="1"/>
</dbReference>
<dbReference type="Pfam" id="PF25773">
    <property type="entry name" value="TPR_ANAPC2"/>
    <property type="match status" value="1"/>
</dbReference>
<dbReference type="Proteomes" id="UP000321947">
    <property type="component" value="Unassembled WGS sequence"/>
</dbReference>
<name>A0A5D3BAN7_CUCMM</name>
<dbReference type="GO" id="GO:0005680">
    <property type="term" value="C:anaphase-promoting complex"/>
    <property type="evidence" value="ECO:0007669"/>
    <property type="project" value="TreeGrafter"/>
</dbReference>
<evidence type="ECO:0000313" key="2">
    <source>
        <dbReference type="EMBL" id="TYJ96024.1"/>
    </source>
</evidence>
<dbReference type="EMBL" id="SSTD01019963">
    <property type="protein sequence ID" value="TYJ96024.1"/>
    <property type="molecule type" value="Genomic_DNA"/>
</dbReference>
<dbReference type="GO" id="GO:0070979">
    <property type="term" value="P:protein K11-linked ubiquitination"/>
    <property type="evidence" value="ECO:0007669"/>
    <property type="project" value="TreeGrafter"/>
</dbReference>
<dbReference type="InterPro" id="IPR044554">
    <property type="entry name" value="ANAPC2"/>
</dbReference>
<evidence type="ECO:0000313" key="3">
    <source>
        <dbReference type="Proteomes" id="UP000321947"/>
    </source>
</evidence>
<gene>
    <name evidence="2" type="ORF">E5676_scaffold2612G00370</name>
</gene>
<evidence type="ECO:0000259" key="1">
    <source>
        <dbReference type="Pfam" id="PF25773"/>
    </source>
</evidence>
<accession>A0A5D3BAN7</accession>
<dbReference type="InterPro" id="IPR057975">
    <property type="entry name" value="TPR_ANAPC2"/>
</dbReference>
<dbReference type="PANTHER" id="PTHR45957">
    <property type="entry name" value="ANAPHASE-PROMOTING COMPLEX SUBUNIT 2"/>
    <property type="match status" value="1"/>
</dbReference>
<organism evidence="2 3">
    <name type="scientific">Cucumis melo var. makuwa</name>
    <name type="common">Oriental melon</name>
    <dbReference type="NCBI Taxonomy" id="1194695"/>
    <lineage>
        <taxon>Eukaryota</taxon>
        <taxon>Viridiplantae</taxon>
        <taxon>Streptophyta</taxon>
        <taxon>Embryophyta</taxon>
        <taxon>Tracheophyta</taxon>
        <taxon>Spermatophyta</taxon>
        <taxon>Magnoliopsida</taxon>
        <taxon>eudicotyledons</taxon>
        <taxon>Gunneridae</taxon>
        <taxon>Pentapetalae</taxon>
        <taxon>rosids</taxon>
        <taxon>fabids</taxon>
        <taxon>Cucurbitales</taxon>
        <taxon>Cucurbitaceae</taxon>
        <taxon>Benincaseae</taxon>
        <taxon>Cucumis</taxon>
    </lineage>
</organism>
<feature type="domain" description="Anaphase-promoting complex subunit 2 TPR repeats" evidence="1">
    <location>
        <begin position="198"/>
        <end position="230"/>
    </location>
</feature>